<dbReference type="RefSeq" id="WP_094335954.1">
    <property type="nucleotide sequence ID" value="NZ_NFIE01000022.1"/>
</dbReference>
<name>A0A1Y3XK15_9ACTN</name>
<feature type="region of interest" description="Disordered" evidence="1">
    <location>
        <begin position="1"/>
        <end position="26"/>
    </location>
</feature>
<feature type="transmembrane region" description="Helical" evidence="2">
    <location>
        <begin position="26"/>
        <end position="43"/>
    </location>
</feature>
<feature type="transmembrane region" description="Helical" evidence="2">
    <location>
        <begin position="49"/>
        <end position="68"/>
    </location>
</feature>
<sequence>MSTHDELDTQRDDFEDETGGEPRGTGAALPIACLVLCVVGALIGYYLLWIAGAIMLFASIVCGVLALRRHAPYRWMAIAGIVLSVIALIFAAAVISVIFFQAQQMNELLAAA</sequence>
<evidence type="ECO:0000313" key="4">
    <source>
        <dbReference type="Proteomes" id="UP000195781"/>
    </source>
</evidence>
<feature type="transmembrane region" description="Helical" evidence="2">
    <location>
        <begin position="75"/>
        <end position="100"/>
    </location>
</feature>
<dbReference type="Proteomes" id="UP000195781">
    <property type="component" value="Unassembled WGS sequence"/>
</dbReference>
<keyword evidence="2" id="KW-1133">Transmembrane helix</keyword>
<proteinExistence type="predicted"/>
<organism evidence="3 4">
    <name type="scientific">[Collinsella] massiliensis</name>
    <dbReference type="NCBI Taxonomy" id="1232426"/>
    <lineage>
        <taxon>Bacteria</taxon>
        <taxon>Bacillati</taxon>
        <taxon>Actinomycetota</taxon>
        <taxon>Coriobacteriia</taxon>
        <taxon>Coriobacteriales</taxon>
        <taxon>Coriobacteriaceae</taxon>
        <taxon>Enorma</taxon>
    </lineage>
</organism>
<dbReference type="EMBL" id="NFIE01000022">
    <property type="protein sequence ID" value="OUN85924.1"/>
    <property type="molecule type" value="Genomic_DNA"/>
</dbReference>
<evidence type="ECO:0000256" key="2">
    <source>
        <dbReference type="SAM" id="Phobius"/>
    </source>
</evidence>
<keyword evidence="2" id="KW-0472">Membrane</keyword>
<feature type="compositionally biased region" description="Basic and acidic residues" evidence="1">
    <location>
        <begin position="1"/>
        <end position="12"/>
    </location>
</feature>
<accession>A0A1Y3XK15</accession>
<protein>
    <recommendedName>
        <fullName evidence="5">DUF4190 domain-containing protein</fullName>
    </recommendedName>
</protein>
<evidence type="ECO:0000256" key="1">
    <source>
        <dbReference type="SAM" id="MobiDB-lite"/>
    </source>
</evidence>
<comment type="caution">
    <text evidence="3">The sequence shown here is derived from an EMBL/GenBank/DDBJ whole genome shotgun (WGS) entry which is preliminary data.</text>
</comment>
<gene>
    <name evidence="3" type="ORF">B5G02_08860</name>
</gene>
<evidence type="ECO:0008006" key="5">
    <source>
        <dbReference type="Google" id="ProtNLM"/>
    </source>
</evidence>
<keyword evidence="2" id="KW-0812">Transmembrane</keyword>
<reference evidence="4" key="1">
    <citation type="submission" date="2017-04" db="EMBL/GenBank/DDBJ databases">
        <title>Function of individual gut microbiota members based on whole genome sequencing of pure cultures obtained from chicken caecum.</title>
        <authorList>
            <person name="Medvecky M."/>
            <person name="Cejkova D."/>
            <person name="Polansky O."/>
            <person name="Karasova D."/>
            <person name="Kubasova T."/>
            <person name="Cizek A."/>
            <person name="Rychlik I."/>
        </authorList>
    </citation>
    <scope>NUCLEOTIDE SEQUENCE [LARGE SCALE GENOMIC DNA]</scope>
    <source>
        <strain evidence="4">An5</strain>
    </source>
</reference>
<dbReference type="AlphaFoldDB" id="A0A1Y3XK15"/>
<evidence type="ECO:0000313" key="3">
    <source>
        <dbReference type="EMBL" id="OUN85924.1"/>
    </source>
</evidence>
<keyword evidence="4" id="KW-1185">Reference proteome</keyword>